<comment type="caution">
    <text evidence="1">The sequence shown here is derived from an EMBL/GenBank/DDBJ whole genome shotgun (WGS) entry which is preliminary data.</text>
</comment>
<name>A0AAV4HHY5_9GAST</name>
<evidence type="ECO:0000313" key="2">
    <source>
        <dbReference type="Proteomes" id="UP000762676"/>
    </source>
</evidence>
<dbReference type="AlphaFoldDB" id="A0AAV4HHY5"/>
<accession>A0AAV4HHY5</accession>
<evidence type="ECO:0000313" key="1">
    <source>
        <dbReference type="EMBL" id="GFR97060.1"/>
    </source>
</evidence>
<reference evidence="1 2" key="1">
    <citation type="journal article" date="2021" name="Elife">
        <title>Chloroplast acquisition without the gene transfer in kleptoplastic sea slugs, Plakobranchus ocellatus.</title>
        <authorList>
            <person name="Maeda T."/>
            <person name="Takahashi S."/>
            <person name="Yoshida T."/>
            <person name="Shimamura S."/>
            <person name="Takaki Y."/>
            <person name="Nagai Y."/>
            <person name="Toyoda A."/>
            <person name="Suzuki Y."/>
            <person name="Arimoto A."/>
            <person name="Ishii H."/>
            <person name="Satoh N."/>
            <person name="Nishiyama T."/>
            <person name="Hasebe M."/>
            <person name="Maruyama T."/>
            <person name="Minagawa J."/>
            <person name="Obokata J."/>
            <person name="Shigenobu S."/>
        </authorList>
    </citation>
    <scope>NUCLEOTIDE SEQUENCE [LARGE SCALE GENOMIC DNA]</scope>
</reference>
<gene>
    <name evidence="1" type="ORF">ElyMa_004467400</name>
</gene>
<proteinExistence type="predicted"/>
<protein>
    <submittedName>
        <fullName evidence="1">Uncharacterized protein</fullName>
    </submittedName>
</protein>
<dbReference type="Proteomes" id="UP000762676">
    <property type="component" value="Unassembled WGS sequence"/>
</dbReference>
<keyword evidence="2" id="KW-1185">Reference proteome</keyword>
<sequence length="123" mass="13689">MEPNVLRQSEDEETPRTAAVVVDSSIAWRQYASDGINTRLSPQARFGRKGSQIERRMTSNEFFSVQVNFGVMSGTALGTIESVLPKCDVRSACIHHTQSHYPDTGPTILNTKSIMQDSRRISC</sequence>
<organism evidence="1 2">
    <name type="scientific">Elysia marginata</name>
    <dbReference type="NCBI Taxonomy" id="1093978"/>
    <lineage>
        <taxon>Eukaryota</taxon>
        <taxon>Metazoa</taxon>
        <taxon>Spiralia</taxon>
        <taxon>Lophotrochozoa</taxon>
        <taxon>Mollusca</taxon>
        <taxon>Gastropoda</taxon>
        <taxon>Heterobranchia</taxon>
        <taxon>Euthyneura</taxon>
        <taxon>Panpulmonata</taxon>
        <taxon>Sacoglossa</taxon>
        <taxon>Placobranchoidea</taxon>
        <taxon>Plakobranchidae</taxon>
        <taxon>Elysia</taxon>
    </lineage>
</organism>
<dbReference type="EMBL" id="BMAT01009027">
    <property type="protein sequence ID" value="GFR97060.1"/>
    <property type="molecule type" value="Genomic_DNA"/>
</dbReference>